<sequence>MKKSYLILKSGDLRGYSFSRRSPLLKAASLG</sequence>
<feature type="non-terminal residue" evidence="1">
    <location>
        <position position="31"/>
    </location>
</feature>
<dbReference type="EMBL" id="AHPK01000010">
    <property type="protein sequence ID" value="KEC55842.1"/>
    <property type="molecule type" value="Genomic_DNA"/>
</dbReference>
<dbReference type="HOGENOM" id="CLU_3400384_0_0_5"/>
<accession>A0A067WIU2</accession>
<name>A0A067WIU2_9HYPH</name>
<reference evidence="1 2" key="1">
    <citation type="submission" date="2012-04" db="EMBL/GenBank/DDBJ databases">
        <title>The Genome Sequence of Bartonella rochalimae BMGH.</title>
        <authorList>
            <consortium name="The Broad Institute Genome Sequencing Platform"/>
            <consortium name="The Broad Institute Genome Sequencing Center for Infectious Disease"/>
            <person name="Feldgarden M."/>
            <person name="Kirby J."/>
            <person name="Kosoy M."/>
            <person name="Birtles R."/>
            <person name="Probert W.S."/>
            <person name="Chiaraviglio L."/>
            <person name="Walker B."/>
            <person name="Young S.K."/>
            <person name="Zeng Q."/>
            <person name="Gargeya S."/>
            <person name="Fitzgerald M."/>
            <person name="Haas B."/>
            <person name="Abouelleil A."/>
            <person name="Alvarado L."/>
            <person name="Arachchi H.M."/>
            <person name="Berlin A.M."/>
            <person name="Chapman S.B."/>
            <person name="Goldberg J."/>
            <person name="Griggs A."/>
            <person name="Gujja S."/>
            <person name="Hansen M."/>
            <person name="Howarth C."/>
            <person name="Imamovic A."/>
            <person name="Larimer J."/>
            <person name="McCowen C."/>
            <person name="Montmayeur A."/>
            <person name="Murphy C."/>
            <person name="Neiman D."/>
            <person name="Pearson M."/>
            <person name="Priest M."/>
            <person name="Roberts A."/>
            <person name="Saif S."/>
            <person name="Shea T."/>
            <person name="Sisk P."/>
            <person name="Sykes S."/>
            <person name="Wortman J."/>
            <person name="Nusbaum C."/>
            <person name="Birren B."/>
        </authorList>
    </citation>
    <scope>NUCLEOTIDE SEQUENCE [LARGE SCALE GENOMIC DNA]</scope>
    <source>
        <strain evidence="1 2">ATCC BAA-1498</strain>
    </source>
</reference>
<organism evidence="1 2">
    <name type="scientific">Bartonella rochalimae ATCC BAA-1498</name>
    <dbReference type="NCBI Taxonomy" id="685782"/>
    <lineage>
        <taxon>Bacteria</taxon>
        <taxon>Pseudomonadati</taxon>
        <taxon>Pseudomonadota</taxon>
        <taxon>Alphaproteobacteria</taxon>
        <taxon>Hyphomicrobiales</taxon>
        <taxon>Bartonellaceae</taxon>
        <taxon>Bartonella</taxon>
    </lineage>
</organism>
<evidence type="ECO:0000313" key="1">
    <source>
        <dbReference type="EMBL" id="KEC55842.1"/>
    </source>
</evidence>
<protein>
    <submittedName>
        <fullName evidence="1">Uncharacterized protein</fullName>
    </submittedName>
</protein>
<gene>
    <name evidence="1" type="ORF">O99_00628</name>
</gene>
<keyword evidence="2" id="KW-1185">Reference proteome</keyword>
<dbReference type="Proteomes" id="UP000027336">
    <property type="component" value="Unassembled WGS sequence"/>
</dbReference>
<dbReference type="AlphaFoldDB" id="A0A067WIU2"/>
<evidence type="ECO:0000313" key="2">
    <source>
        <dbReference type="Proteomes" id="UP000027336"/>
    </source>
</evidence>
<proteinExistence type="predicted"/>
<comment type="caution">
    <text evidence="1">The sequence shown here is derived from an EMBL/GenBank/DDBJ whole genome shotgun (WGS) entry which is preliminary data.</text>
</comment>